<organism evidence="1 2">
    <name type="scientific">Corchorus olitorius</name>
    <dbReference type="NCBI Taxonomy" id="93759"/>
    <lineage>
        <taxon>Eukaryota</taxon>
        <taxon>Viridiplantae</taxon>
        <taxon>Streptophyta</taxon>
        <taxon>Embryophyta</taxon>
        <taxon>Tracheophyta</taxon>
        <taxon>Spermatophyta</taxon>
        <taxon>Magnoliopsida</taxon>
        <taxon>eudicotyledons</taxon>
        <taxon>Gunneridae</taxon>
        <taxon>Pentapetalae</taxon>
        <taxon>rosids</taxon>
        <taxon>malvids</taxon>
        <taxon>Malvales</taxon>
        <taxon>Malvaceae</taxon>
        <taxon>Grewioideae</taxon>
        <taxon>Apeibeae</taxon>
        <taxon>Corchorus</taxon>
    </lineage>
</organism>
<comment type="caution">
    <text evidence="1">The sequence shown here is derived from an EMBL/GenBank/DDBJ whole genome shotgun (WGS) entry which is preliminary data.</text>
</comment>
<evidence type="ECO:0000313" key="2">
    <source>
        <dbReference type="Proteomes" id="UP000187203"/>
    </source>
</evidence>
<dbReference type="EMBL" id="AWUE01015470">
    <property type="protein sequence ID" value="OMO97122.1"/>
    <property type="molecule type" value="Genomic_DNA"/>
</dbReference>
<reference evidence="2" key="1">
    <citation type="submission" date="2013-09" db="EMBL/GenBank/DDBJ databases">
        <title>Corchorus olitorius genome sequencing.</title>
        <authorList>
            <person name="Alam M."/>
            <person name="Haque M.S."/>
            <person name="Islam M.S."/>
            <person name="Emdad E.M."/>
            <person name="Islam M.M."/>
            <person name="Ahmed B."/>
            <person name="Halim A."/>
            <person name="Hossen Q.M.M."/>
            <person name="Hossain M.Z."/>
            <person name="Ahmed R."/>
            <person name="Khan M.M."/>
            <person name="Islam R."/>
            <person name="Rashid M.M."/>
            <person name="Khan S.A."/>
            <person name="Rahman M.S."/>
            <person name="Alam M."/>
            <person name="Yahiya A.S."/>
            <person name="Khan M.S."/>
            <person name="Azam M.S."/>
            <person name="Haque T."/>
            <person name="Lashkar M.Z.H."/>
            <person name="Akhand A.I."/>
            <person name="Morshed G."/>
            <person name="Roy S."/>
            <person name="Uddin K.S."/>
            <person name="Rabeya T."/>
            <person name="Hossain A.S."/>
            <person name="Chowdhury A."/>
            <person name="Snigdha A.R."/>
            <person name="Mortoza M.S."/>
            <person name="Matin S.A."/>
            <person name="Hoque S.M.E."/>
            <person name="Islam M.K."/>
            <person name="Roy D.K."/>
            <person name="Haider R."/>
            <person name="Moosa M.M."/>
            <person name="Elias S.M."/>
            <person name="Hasan A.M."/>
            <person name="Jahan S."/>
            <person name="Shafiuddin M."/>
            <person name="Mahmood N."/>
            <person name="Shommy N.S."/>
        </authorList>
    </citation>
    <scope>NUCLEOTIDE SEQUENCE [LARGE SCALE GENOMIC DNA]</scope>
    <source>
        <strain evidence="2">cv. O-4</strain>
    </source>
</reference>
<dbReference type="OrthoDB" id="1742585at2759"/>
<proteinExistence type="predicted"/>
<sequence>MDSLTKQCLEQLKTVQENHCESISNIRSEAEKCLIKDYLVDHHTDTTPKKRDIVVPSVASIEDMRTPSFENLKEEENNSVNRSKLGFSEGKTQQQVASIAFSPNRTPFADVN</sequence>
<evidence type="ECO:0000313" key="1">
    <source>
        <dbReference type="EMBL" id="OMO97122.1"/>
    </source>
</evidence>
<protein>
    <submittedName>
        <fullName evidence="1">ATP binding microtubule motor family protein</fullName>
    </submittedName>
</protein>
<dbReference type="Proteomes" id="UP000187203">
    <property type="component" value="Unassembled WGS sequence"/>
</dbReference>
<dbReference type="STRING" id="93759.A0A1R3JQE7"/>
<accession>A0A1R3JQE7</accession>
<keyword evidence="2" id="KW-1185">Reference proteome</keyword>
<name>A0A1R3JQE7_9ROSI</name>
<dbReference type="AlphaFoldDB" id="A0A1R3JQE7"/>
<gene>
    <name evidence="1" type="ORF">COLO4_14867</name>
</gene>